<sequence>MPRMEIKEENGKAMEETVFEEQAKGDGHGTEEQVPGSLDDTAGGQETTADAGEEDPVREELNRLQEELEAKETMVTELQQRLLRLQADFDNYRKRSRREVEDLTRRANARLIEALLPVLDNLERALAASGAEKGALATGVEMTLRQLQEILTREGLTPVAALGQPFNPEVHEAVAREETDVADKINLVVEEFRRGYTLHGRLLRPAMVKVAVAAAETAPTVETGEQEVEGNGQSNRN</sequence>
<evidence type="ECO:0000256" key="1">
    <source>
        <dbReference type="ARBA" id="ARBA00004496"/>
    </source>
</evidence>
<dbReference type="Proteomes" id="UP000238415">
    <property type="component" value="Unassembled WGS sequence"/>
</dbReference>
<organism evidence="15 16">
    <name type="scientific">Neomoorella humiferrea</name>
    <dbReference type="NCBI Taxonomy" id="676965"/>
    <lineage>
        <taxon>Bacteria</taxon>
        <taxon>Bacillati</taxon>
        <taxon>Bacillota</taxon>
        <taxon>Clostridia</taxon>
        <taxon>Neomoorellales</taxon>
        <taxon>Neomoorellaceae</taxon>
        <taxon>Neomoorella</taxon>
    </lineage>
</organism>
<evidence type="ECO:0000256" key="5">
    <source>
        <dbReference type="ARBA" id="ARBA00023016"/>
    </source>
</evidence>
<feature type="region of interest" description="Disordered" evidence="14">
    <location>
        <begin position="1"/>
        <end position="57"/>
    </location>
</feature>
<dbReference type="Pfam" id="PF01025">
    <property type="entry name" value="GrpE"/>
    <property type="match status" value="1"/>
</dbReference>
<evidence type="ECO:0000256" key="3">
    <source>
        <dbReference type="ARBA" id="ARBA00011738"/>
    </source>
</evidence>
<dbReference type="CDD" id="cd00446">
    <property type="entry name" value="GrpE"/>
    <property type="match status" value="1"/>
</dbReference>
<dbReference type="InterPro" id="IPR009012">
    <property type="entry name" value="GrpE_head"/>
</dbReference>
<dbReference type="GO" id="GO:0005737">
    <property type="term" value="C:cytoplasm"/>
    <property type="evidence" value="ECO:0007669"/>
    <property type="project" value="UniProtKB-SubCell"/>
</dbReference>
<dbReference type="GO" id="GO:0051087">
    <property type="term" value="F:protein-folding chaperone binding"/>
    <property type="evidence" value="ECO:0007669"/>
    <property type="project" value="InterPro"/>
</dbReference>
<proteinExistence type="inferred from homology"/>
<protein>
    <recommendedName>
        <fullName evidence="8 10">Protein GrpE</fullName>
    </recommendedName>
    <alternativeName>
        <fullName evidence="9 10">HSP-70 cofactor</fullName>
    </alternativeName>
</protein>
<dbReference type="PANTHER" id="PTHR21237">
    <property type="entry name" value="GRPE PROTEIN"/>
    <property type="match status" value="1"/>
</dbReference>
<evidence type="ECO:0000256" key="8">
    <source>
        <dbReference type="ARBA" id="ARBA00072274"/>
    </source>
</evidence>
<evidence type="ECO:0000256" key="12">
    <source>
        <dbReference type="RuleBase" id="RU004478"/>
    </source>
</evidence>
<dbReference type="Gene3D" id="3.90.20.20">
    <property type="match status" value="1"/>
</dbReference>
<dbReference type="AlphaFoldDB" id="A0A2T0AW44"/>
<evidence type="ECO:0000256" key="4">
    <source>
        <dbReference type="ARBA" id="ARBA00022490"/>
    </source>
</evidence>
<dbReference type="GO" id="GO:0042803">
    <property type="term" value="F:protein homodimerization activity"/>
    <property type="evidence" value="ECO:0007669"/>
    <property type="project" value="InterPro"/>
</dbReference>
<evidence type="ECO:0000256" key="9">
    <source>
        <dbReference type="ARBA" id="ARBA00076414"/>
    </source>
</evidence>
<evidence type="ECO:0000256" key="7">
    <source>
        <dbReference type="ARBA" id="ARBA00053401"/>
    </source>
</evidence>
<dbReference type="NCBIfam" id="NF010738">
    <property type="entry name" value="PRK14140.1"/>
    <property type="match status" value="1"/>
</dbReference>
<dbReference type="PANTHER" id="PTHR21237:SF23">
    <property type="entry name" value="GRPE PROTEIN HOMOLOG, MITOCHONDRIAL"/>
    <property type="match status" value="1"/>
</dbReference>
<evidence type="ECO:0000256" key="11">
    <source>
        <dbReference type="RuleBase" id="RU000639"/>
    </source>
</evidence>
<dbReference type="GO" id="GO:0051082">
    <property type="term" value="F:unfolded protein binding"/>
    <property type="evidence" value="ECO:0007669"/>
    <property type="project" value="TreeGrafter"/>
</dbReference>
<keyword evidence="16" id="KW-1185">Reference proteome</keyword>
<dbReference type="EMBL" id="PVXM01000006">
    <property type="protein sequence ID" value="PRR74933.1"/>
    <property type="molecule type" value="Genomic_DNA"/>
</dbReference>
<comment type="subunit">
    <text evidence="3 10">Homodimer.</text>
</comment>
<evidence type="ECO:0000313" key="15">
    <source>
        <dbReference type="EMBL" id="PRR74933.1"/>
    </source>
</evidence>
<keyword evidence="6 10" id="KW-0143">Chaperone</keyword>
<reference evidence="15 16" key="1">
    <citation type="submission" date="2018-03" db="EMBL/GenBank/DDBJ databases">
        <title>Genome sequence of Moorella humiferrea DSM 23265.</title>
        <authorList>
            <person name="Poehlein A."/>
            <person name="Daniel R."/>
        </authorList>
    </citation>
    <scope>NUCLEOTIDE SEQUENCE [LARGE SCALE GENOMIC DNA]</scope>
    <source>
        <strain evidence="15 16">DSM 23265</strain>
    </source>
</reference>
<evidence type="ECO:0000256" key="14">
    <source>
        <dbReference type="SAM" id="MobiDB-lite"/>
    </source>
</evidence>
<dbReference type="PRINTS" id="PR00773">
    <property type="entry name" value="GRPEPROTEIN"/>
</dbReference>
<dbReference type="SUPFAM" id="SSF51064">
    <property type="entry name" value="Head domain of nucleotide exchange factor GrpE"/>
    <property type="match status" value="1"/>
</dbReference>
<dbReference type="FunFam" id="2.30.22.10:FF:000001">
    <property type="entry name" value="Protein GrpE"/>
    <property type="match status" value="1"/>
</dbReference>
<feature type="region of interest" description="Disordered" evidence="14">
    <location>
        <begin position="218"/>
        <end position="237"/>
    </location>
</feature>
<evidence type="ECO:0000313" key="16">
    <source>
        <dbReference type="Proteomes" id="UP000238415"/>
    </source>
</evidence>
<dbReference type="PROSITE" id="PS01071">
    <property type="entry name" value="GRPE"/>
    <property type="match status" value="1"/>
</dbReference>
<evidence type="ECO:0000256" key="10">
    <source>
        <dbReference type="HAMAP-Rule" id="MF_01151"/>
    </source>
</evidence>
<keyword evidence="4 10" id="KW-0963">Cytoplasm</keyword>
<evidence type="ECO:0000256" key="13">
    <source>
        <dbReference type="SAM" id="Coils"/>
    </source>
</evidence>
<dbReference type="GO" id="GO:0006457">
    <property type="term" value="P:protein folding"/>
    <property type="evidence" value="ECO:0007669"/>
    <property type="project" value="InterPro"/>
</dbReference>
<accession>A0A2T0AW44</accession>
<feature type="compositionally biased region" description="Basic and acidic residues" evidence="14">
    <location>
        <begin position="1"/>
        <end position="31"/>
    </location>
</feature>
<feature type="coiled-coil region" evidence="13">
    <location>
        <begin position="61"/>
        <end position="95"/>
    </location>
</feature>
<comment type="function">
    <text evidence="7 10 11">Participates actively in the response to hyperosmotic and heat shock by preventing the aggregation of stress-denatured proteins, in association with DnaK and GrpE. It is the nucleotide exchange factor for DnaK and may function as a thermosensor. Unfolded proteins bind initially to DnaJ; upon interaction with the DnaJ-bound protein, DnaK hydrolyzes its bound ATP, resulting in the formation of a stable complex. GrpE releases ADP from DnaK; ATP binding to DnaK triggers the release of the substrate protein, thus completing the reaction cycle. Several rounds of ATP-dependent interactions between DnaJ, DnaK and GrpE are required for fully efficient folding.</text>
</comment>
<comment type="similarity">
    <text evidence="2 10 12">Belongs to the GrpE family.</text>
</comment>
<comment type="subcellular location">
    <subcellularLocation>
        <location evidence="1 10">Cytoplasm</location>
    </subcellularLocation>
</comment>
<evidence type="ECO:0000256" key="2">
    <source>
        <dbReference type="ARBA" id="ARBA00009054"/>
    </source>
</evidence>
<dbReference type="InterPro" id="IPR013805">
    <property type="entry name" value="GrpE_CC"/>
</dbReference>
<keyword evidence="5 10" id="KW-0346">Stress response</keyword>
<dbReference type="Gene3D" id="2.30.22.10">
    <property type="entry name" value="Head domain of nucleotide exchange factor GrpE"/>
    <property type="match status" value="1"/>
</dbReference>
<dbReference type="GO" id="GO:0000774">
    <property type="term" value="F:adenyl-nucleotide exchange factor activity"/>
    <property type="evidence" value="ECO:0007669"/>
    <property type="project" value="InterPro"/>
</dbReference>
<evidence type="ECO:0000256" key="6">
    <source>
        <dbReference type="ARBA" id="ARBA00023186"/>
    </source>
</evidence>
<keyword evidence="13" id="KW-0175">Coiled coil</keyword>
<comment type="caution">
    <text evidence="15">The sequence shown here is derived from an EMBL/GenBank/DDBJ whole genome shotgun (WGS) entry which is preliminary data.</text>
</comment>
<gene>
    <name evidence="10" type="primary">grpE</name>
    <name evidence="15" type="ORF">MOHU_04330</name>
</gene>
<dbReference type="SUPFAM" id="SSF58014">
    <property type="entry name" value="Coiled-coil domain of nucleotide exchange factor GrpE"/>
    <property type="match status" value="1"/>
</dbReference>
<dbReference type="HAMAP" id="MF_01151">
    <property type="entry name" value="GrpE"/>
    <property type="match status" value="1"/>
</dbReference>
<name>A0A2T0AW44_9FIRM</name>
<dbReference type="InterPro" id="IPR000740">
    <property type="entry name" value="GrpE"/>
</dbReference>